<keyword evidence="1 2" id="KW-0238">DNA-binding</keyword>
<dbReference type="EMBL" id="UYRT01012994">
    <property type="protein sequence ID" value="VDK52554.1"/>
    <property type="molecule type" value="Genomic_DNA"/>
</dbReference>
<dbReference type="InterPro" id="IPR013760">
    <property type="entry name" value="Topo_IIA-like_dom_sf"/>
</dbReference>
<protein>
    <submittedName>
        <fullName evidence="6">TOP4c domain-containing protein</fullName>
    </submittedName>
</protein>
<keyword evidence="2" id="KW-0413">Isomerase</keyword>
<dbReference type="PRINTS" id="PR01158">
    <property type="entry name" value="TOPISMRASEII"/>
</dbReference>
<dbReference type="GO" id="GO:0006265">
    <property type="term" value="P:DNA topological change"/>
    <property type="evidence" value="ECO:0007669"/>
    <property type="project" value="UniProtKB-UniRule"/>
</dbReference>
<evidence type="ECO:0000259" key="3">
    <source>
        <dbReference type="PROSITE" id="PS52040"/>
    </source>
</evidence>
<comment type="catalytic activity">
    <reaction evidence="2">
        <text>ATP-dependent breakage, passage and rejoining of double-stranded DNA.</text>
        <dbReference type="EC" id="5.6.2.2"/>
    </reaction>
</comment>
<dbReference type="PANTHER" id="PTHR10169">
    <property type="entry name" value="DNA TOPOISOMERASE/GYRASE"/>
    <property type="match status" value="1"/>
</dbReference>
<evidence type="ECO:0000256" key="2">
    <source>
        <dbReference type="PROSITE-ProRule" id="PRU01384"/>
    </source>
</evidence>
<dbReference type="WBParaSite" id="GPUH_0000589101-mRNA-1">
    <property type="protein sequence ID" value="GPUH_0000589101-mRNA-1"/>
    <property type="gene ID" value="GPUH_0000589101"/>
</dbReference>
<sequence length="87" mass="9841">MSAYHHGEASLMSTIVNLAQDYVGSNNINLLLPIGQFGTRLQGGKDSASPRYIFTQLNPVTRALFPSVDENVLRFLYEENQRIEPEW</sequence>
<evidence type="ECO:0000313" key="4">
    <source>
        <dbReference type="EMBL" id="VDK52554.1"/>
    </source>
</evidence>
<dbReference type="GO" id="GO:0003918">
    <property type="term" value="F:DNA topoisomerase type II (double strand cut, ATP-hydrolyzing) activity"/>
    <property type="evidence" value="ECO:0007669"/>
    <property type="project" value="UniProtKB-EC"/>
</dbReference>
<gene>
    <name evidence="4" type="ORF">GPUH_LOCUS5883</name>
</gene>
<dbReference type="GO" id="GO:0005634">
    <property type="term" value="C:nucleus"/>
    <property type="evidence" value="ECO:0007669"/>
    <property type="project" value="TreeGrafter"/>
</dbReference>
<dbReference type="InterPro" id="IPR002205">
    <property type="entry name" value="Topo_IIA_dom_A"/>
</dbReference>
<dbReference type="GO" id="GO:0003677">
    <property type="term" value="F:DNA binding"/>
    <property type="evidence" value="ECO:0007669"/>
    <property type="project" value="UniProtKB-UniRule"/>
</dbReference>
<feature type="active site" description="O-(5'-phospho-DNA)-tyrosine intermediate" evidence="2">
    <location>
        <position position="52"/>
    </location>
</feature>
<dbReference type="GO" id="GO:0000819">
    <property type="term" value="P:sister chromatid segregation"/>
    <property type="evidence" value="ECO:0007669"/>
    <property type="project" value="TreeGrafter"/>
</dbReference>
<proteinExistence type="predicted"/>
<dbReference type="AlphaFoldDB" id="A0A183DAZ2"/>
<dbReference type="PROSITE" id="PS52040">
    <property type="entry name" value="TOPO_IIA"/>
    <property type="match status" value="1"/>
</dbReference>
<evidence type="ECO:0000313" key="6">
    <source>
        <dbReference type="WBParaSite" id="GPUH_0000589101-mRNA-1"/>
    </source>
</evidence>
<accession>A0A183DAZ2</accession>
<reference evidence="4 5" key="2">
    <citation type="submission" date="2018-11" db="EMBL/GenBank/DDBJ databases">
        <authorList>
            <consortium name="Pathogen Informatics"/>
        </authorList>
    </citation>
    <scope>NUCLEOTIDE SEQUENCE [LARGE SCALE GENOMIC DNA]</scope>
</reference>
<dbReference type="PANTHER" id="PTHR10169:SF62">
    <property type="entry name" value="DNA TOPOISOMERASE 2 TOP-2-RELATED"/>
    <property type="match status" value="1"/>
</dbReference>
<dbReference type="SUPFAM" id="SSF56719">
    <property type="entry name" value="Type II DNA topoisomerase"/>
    <property type="match status" value="1"/>
</dbReference>
<feature type="domain" description="Topo IIA-type catalytic" evidence="3">
    <location>
        <begin position="1"/>
        <end position="87"/>
    </location>
</feature>
<dbReference type="GO" id="GO:0005524">
    <property type="term" value="F:ATP binding"/>
    <property type="evidence" value="ECO:0007669"/>
    <property type="project" value="InterPro"/>
</dbReference>
<dbReference type="InterPro" id="IPR001154">
    <property type="entry name" value="TopoII_euk"/>
</dbReference>
<dbReference type="InterPro" id="IPR050634">
    <property type="entry name" value="DNA_Topoisomerase_II"/>
</dbReference>
<dbReference type="InterPro" id="IPR013758">
    <property type="entry name" value="Topo_IIA_A/C_ab"/>
</dbReference>
<reference evidence="6" key="1">
    <citation type="submission" date="2016-06" db="UniProtKB">
        <authorList>
            <consortium name="WormBaseParasite"/>
        </authorList>
    </citation>
    <scope>IDENTIFICATION</scope>
</reference>
<dbReference type="OrthoDB" id="5874881at2759"/>
<evidence type="ECO:0000313" key="5">
    <source>
        <dbReference type="Proteomes" id="UP000271098"/>
    </source>
</evidence>
<keyword evidence="2" id="KW-0799">Topoisomerase</keyword>
<dbReference type="GO" id="GO:0000712">
    <property type="term" value="P:resolution of meiotic recombination intermediates"/>
    <property type="evidence" value="ECO:0007669"/>
    <property type="project" value="TreeGrafter"/>
</dbReference>
<dbReference type="Gene3D" id="3.90.199.10">
    <property type="entry name" value="Topoisomerase II, domain 5"/>
    <property type="match status" value="1"/>
</dbReference>
<keyword evidence="5" id="KW-1185">Reference proteome</keyword>
<evidence type="ECO:0000256" key="1">
    <source>
        <dbReference type="ARBA" id="ARBA00023125"/>
    </source>
</evidence>
<dbReference type="Pfam" id="PF00521">
    <property type="entry name" value="DNA_topoisoIV"/>
    <property type="match status" value="1"/>
</dbReference>
<dbReference type="Proteomes" id="UP000271098">
    <property type="component" value="Unassembled WGS sequence"/>
</dbReference>
<name>A0A183DAZ2_9BILA</name>
<organism evidence="6">
    <name type="scientific">Gongylonema pulchrum</name>
    <dbReference type="NCBI Taxonomy" id="637853"/>
    <lineage>
        <taxon>Eukaryota</taxon>
        <taxon>Metazoa</taxon>
        <taxon>Ecdysozoa</taxon>
        <taxon>Nematoda</taxon>
        <taxon>Chromadorea</taxon>
        <taxon>Rhabditida</taxon>
        <taxon>Spirurina</taxon>
        <taxon>Spiruromorpha</taxon>
        <taxon>Spiruroidea</taxon>
        <taxon>Gongylonematidae</taxon>
        <taxon>Gongylonema</taxon>
    </lineage>
</organism>